<evidence type="ECO:0000313" key="2">
    <source>
        <dbReference type="Proteomes" id="UP000195787"/>
    </source>
</evidence>
<accession>A0A1R4FX14</accession>
<sequence>MDIRIGIKDTAREIAFDTDQSRDDVERTVVEALDQSVLTLDDSKGRRYIVPSSQIAYIEIGTDSARKIGFVA</sequence>
<dbReference type="RefSeq" id="WP_086991871.1">
    <property type="nucleotide sequence ID" value="NZ_FUHU01000028.1"/>
</dbReference>
<dbReference type="GO" id="GO:0005524">
    <property type="term" value="F:ATP binding"/>
    <property type="evidence" value="ECO:0007669"/>
    <property type="project" value="UniProtKB-KW"/>
</dbReference>
<dbReference type="EMBL" id="FUHU01000028">
    <property type="protein sequence ID" value="SJM60456.1"/>
    <property type="molecule type" value="Genomic_DNA"/>
</dbReference>
<dbReference type="OrthoDB" id="3268468at2"/>
<proteinExistence type="predicted"/>
<reference evidence="1 2" key="1">
    <citation type="submission" date="2017-02" db="EMBL/GenBank/DDBJ databases">
        <authorList>
            <person name="Peterson S.W."/>
        </authorList>
    </citation>
    <scope>NUCLEOTIDE SEQUENCE [LARGE SCALE GENOMIC DNA]</scope>
    <source>
        <strain evidence="1 2">LMG 22410</strain>
    </source>
</reference>
<dbReference type="InterPro" id="IPR021456">
    <property type="entry name" value="DUF3107"/>
</dbReference>
<evidence type="ECO:0000313" key="1">
    <source>
        <dbReference type="EMBL" id="SJM60456.1"/>
    </source>
</evidence>
<keyword evidence="2" id="KW-1185">Reference proteome</keyword>
<dbReference type="Proteomes" id="UP000195787">
    <property type="component" value="Unassembled WGS sequence"/>
</dbReference>
<gene>
    <name evidence="1" type="ORF">CZ674_07220</name>
</gene>
<name>A0A1R4FX14_9MICO</name>
<dbReference type="Pfam" id="PF11305">
    <property type="entry name" value="DUF3107"/>
    <property type="match status" value="1"/>
</dbReference>
<dbReference type="GeneID" id="303173007"/>
<keyword evidence="1" id="KW-0067">ATP-binding</keyword>
<protein>
    <submittedName>
        <fullName evidence="1">Putative ATP-binding protein</fullName>
    </submittedName>
</protein>
<dbReference type="AlphaFoldDB" id="A0A1R4FX14"/>
<organism evidence="1 2">
    <name type="scientific">Agrococcus casei LMG 22410</name>
    <dbReference type="NCBI Taxonomy" id="1255656"/>
    <lineage>
        <taxon>Bacteria</taxon>
        <taxon>Bacillati</taxon>
        <taxon>Actinomycetota</taxon>
        <taxon>Actinomycetes</taxon>
        <taxon>Micrococcales</taxon>
        <taxon>Microbacteriaceae</taxon>
        <taxon>Agrococcus</taxon>
    </lineage>
</organism>
<keyword evidence="1" id="KW-0547">Nucleotide-binding</keyword>